<evidence type="ECO:0000313" key="4">
    <source>
        <dbReference type="Proteomes" id="UP000663877"/>
    </source>
</evidence>
<comment type="caution">
    <text evidence="1">The sequence shown here is derived from an EMBL/GenBank/DDBJ whole genome shotgun (WGS) entry which is preliminary data.</text>
</comment>
<feature type="non-terminal residue" evidence="1">
    <location>
        <position position="1"/>
    </location>
</feature>
<reference evidence="1" key="1">
    <citation type="submission" date="2021-02" db="EMBL/GenBank/DDBJ databases">
        <authorList>
            <person name="Nowell W R."/>
        </authorList>
    </citation>
    <scope>NUCLEOTIDE SEQUENCE</scope>
</reference>
<evidence type="ECO:0000313" key="1">
    <source>
        <dbReference type="EMBL" id="CAF1544933.1"/>
    </source>
</evidence>
<proteinExistence type="predicted"/>
<dbReference type="Proteomes" id="UP000663877">
    <property type="component" value="Unassembled WGS sequence"/>
</dbReference>
<evidence type="ECO:0000313" key="2">
    <source>
        <dbReference type="EMBL" id="CAF1658987.1"/>
    </source>
</evidence>
<evidence type="ECO:0000313" key="3">
    <source>
        <dbReference type="Proteomes" id="UP000663832"/>
    </source>
</evidence>
<name>A0A815W9A2_9BILA</name>
<organism evidence="1 4">
    <name type="scientific">Adineta steineri</name>
    <dbReference type="NCBI Taxonomy" id="433720"/>
    <lineage>
        <taxon>Eukaryota</taxon>
        <taxon>Metazoa</taxon>
        <taxon>Spiralia</taxon>
        <taxon>Gnathifera</taxon>
        <taxon>Rotifera</taxon>
        <taxon>Eurotatoria</taxon>
        <taxon>Bdelloidea</taxon>
        <taxon>Adinetida</taxon>
        <taxon>Adinetidae</taxon>
        <taxon>Adineta</taxon>
    </lineage>
</organism>
<dbReference type="EMBL" id="CAJNOM010004812">
    <property type="protein sequence ID" value="CAF1658987.1"/>
    <property type="molecule type" value="Genomic_DNA"/>
</dbReference>
<sequence>QQPPPQQQLQQLQQPQPLQQLQQQQQYGVSTMGNANFAVQTFGSDFWQLPKVVFSMDFRQNQN</sequence>
<keyword evidence="3" id="KW-1185">Reference proteome</keyword>
<protein>
    <submittedName>
        <fullName evidence="1">Uncharacterized protein</fullName>
    </submittedName>
</protein>
<accession>A0A815W9A2</accession>
<gene>
    <name evidence="1" type="ORF">BJG266_LOCUS45826</name>
    <name evidence="2" type="ORF">QVE165_LOCUS62855</name>
</gene>
<dbReference type="EMBL" id="CAJNOI010004421">
    <property type="protein sequence ID" value="CAF1544933.1"/>
    <property type="molecule type" value="Genomic_DNA"/>
</dbReference>
<dbReference type="AlphaFoldDB" id="A0A815W9A2"/>
<dbReference type="Proteomes" id="UP000663832">
    <property type="component" value="Unassembled WGS sequence"/>
</dbReference>